<feature type="transmembrane region" description="Helical" evidence="7">
    <location>
        <begin position="67"/>
        <end position="85"/>
    </location>
</feature>
<dbReference type="EMBL" id="PEUA01000025">
    <property type="protein sequence ID" value="PIV43121.1"/>
    <property type="molecule type" value="Genomic_DNA"/>
</dbReference>
<keyword evidence="4 7" id="KW-0812">Transmembrane</keyword>
<feature type="domain" description="MgtC/SapB/SrpB/YhiD N-terminal" evidence="8">
    <location>
        <begin position="13"/>
        <end position="135"/>
    </location>
</feature>
<dbReference type="InterPro" id="IPR049177">
    <property type="entry name" value="MgtC_SapB_SrpB_YhiD_N"/>
</dbReference>
<gene>
    <name evidence="9" type="ORF">COS26_01100</name>
</gene>
<dbReference type="PANTHER" id="PTHR33778:SF1">
    <property type="entry name" value="MAGNESIUM TRANSPORTER YHID-RELATED"/>
    <property type="match status" value="1"/>
</dbReference>
<evidence type="ECO:0000256" key="4">
    <source>
        <dbReference type="ARBA" id="ARBA00022692"/>
    </source>
</evidence>
<sequence>MEFSETSQIIFQLFLATLLGGLIGLERETKKKEAGLQTYSLVALGACLFTIISLLLAKSGIIDPSPIILAIAIGMGFIGAGAIFRGENQIKGLTTAAGLWVTAAIGLAVGARFYLLAVCATFLVLIIFAGFGLLEEKIFVRKKENGDKE</sequence>
<evidence type="ECO:0000256" key="3">
    <source>
        <dbReference type="ARBA" id="ARBA00022475"/>
    </source>
</evidence>
<organism evidence="9 10">
    <name type="scientific">Candidatus Nealsonbacteria bacterium CG02_land_8_20_14_3_00_40_11</name>
    <dbReference type="NCBI Taxonomy" id="1974700"/>
    <lineage>
        <taxon>Bacteria</taxon>
        <taxon>Candidatus Nealsoniibacteriota</taxon>
    </lineage>
</organism>
<feature type="transmembrane region" description="Helical" evidence="7">
    <location>
        <begin position="92"/>
        <end position="109"/>
    </location>
</feature>
<dbReference type="Proteomes" id="UP000230304">
    <property type="component" value="Unassembled WGS sequence"/>
</dbReference>
<accession>A0A2M7D8B1</accession>
<dbReference type="GO" id="GO:0005886">
    <property type="term" value="C:plasma membrane"/>
    <property type="evidence" value="ECO:0007669"/>
    <property type="project" value="UniProtKB-SubCell"/>
</dbReference>
<reference evidence="10" key="1">
    <citation type="submission" date="2017-09" db="EMBL/GenBank/DDBJ databases">
        <title>Depth-based differentiation of microbial function through sediment-hosted aquifers and enrichment of novel symbionts in the deep terrestrial subsurface.</title>
        <authorList>
            <person name="Probst A.J."/>
            <person name="Ladd B."/>
            <person name="Jarett J.K."/>
            <person name="Geller-Mcgrath D.E."/>
            <person name="Sieber C.M.K."/>
            <person name="Emerson J.B."/>
            <person name="Anantharaman K."/>
            <person name="Thomas B.C."/>
            <person name="Malmstrom R."/>
            <person name="Stieglmeier M."/>
            <person name="Klingl A."/>
            <person name="Woyke T."/>
            <person name="Ryan C.M."/>
            <person name="Banfield J.F."/>
        </authorList>
    </citation>
    <scope>NUCLEOTIDE SEQUENCE [LARGE SCALE GENOMIC DNA]</scope>
</reference>
<evidence type="ECO:0000313" key="9">
    <source>
        <dbReference type="EMBL" id="PIV43121.1"/>
    </source>
</evidence>
<evidence type="ECO:0000256" key="6">
    <source>
        <dbReference type="ARBA" id="ARBA00023136"/>
    </source>
</evidence>
<protein>
    <submittedName>
        <fullName evidence="9">Magnesium transporter MgtC</fullName>
    </submittedName>
</protein>
<proteinExistence type="inferred from homology"/>
<dbReference type="PRINTS" id="PR01837">
    <property type="entry name" value="MGTCSAPBPROT"/>
</dbReference>
<dbReference type="AlphaFoldDB" id="A0A2M7D8B1"/>
<evidence type="ECO:0000256" key="2">
    <source>
        <dbReference type="ARBA" id="ARBA00009298"/>
    </source>
</evidence>
<keyword evidence="6 7" id="KW-0472">Membrane</keyword>
<keyword evidence="3" id="KW-1003">Cell membrane</keyword>
<name>A0A2M7D8B1_9BACT</name>
<dbReference type="InterPro" id="IPR003416">
    <property type="entry name" value="MgtC/SapB/SrpB/YhiD_fam"/>
</dbReference>
<feature type="transmembrane region" description="Helical" evidence="7">
    <location>
        <begin position="38"/>
        <end position="61"/>
    </location>
</feature>
<evidence type="ECO:0000259" key="8">
    <source>
        <dbReference type="Pfam" id="PF02308"/>
    </source>
</evidence>
<keyword evidence="5 7" id="KW-1133">Transmembrane helix</keyword>
<comment type="similarity">
    <text evidence="2">Belongs to the MgtC/SapB family.</text>
</comment>
<comment type="caution">
    <text evidence="9">The sequence shown here is derived from an EMBL/GenBank/DDBJ whole genome shotgun (WGS) entry which is preliminary data.</text>
</comment>
<evidence type="ECO:0000256" key="5">
    <source>
        <dbReference type="ARBA" id="ARBA00022989"/>
    </source>
</evidence>
<feature type="transmembrane region" description="Helical" evidence="7">
    <location>
        <begin position="115"/>
        <end position="134"/>
    </location>
</feature>
<evidence type="ECO:0000313" key="10">
    <source>
        <dbReference type="Proteomes" id="UP000230304"/>
    </source>
</evidence>
<comment type="subcellular location">
    <subcellularLocation>
        <location evidence="1">Cell membrane</location>
        <topology evidence="1">Multi-pass membrane protein</topology>
    </subcellularLocation>
</comment>
<feature type="transmembrane region" description="Helical" evidence="7">
    <location>
        <begin position="6"/>
        <end position="26"/>
    </location>
</feature>
<dbReference type="Pfam" id="PF02308">
    <property type="entry name" value="MgtC"/>
    <property type="match status" value="1"/>
</dbReference>
<evidence type="ECO:0000256" key="7">
    <source>
        <dbReference type="SAM" id="Phobius"/>
    </source>
</evidence>
<dbReference type="PANTHER" id="PTHR33778">
    <property type="entry name" value="PROTEIN MGTC"/>
    <property type="match status" value="1"/>
</dbReference>
<evidence type="ECO:0000256" key="1">
    <source>
        <dbReference type="ARBA" id="ARBA00004651"/>
    </source>
</evidence>